<feature type="region of interest" description="Disordered" evidence="1">
    <location>
        <begin position="499"/>
        <end position="525"/>
    </location>
</feature>
<feature type="compositionally biased region" description="Polar residues" evidence="1">
    <location>
        <begin position="471"/>
        <end position="487"/>
    </location>
</feature>
<feature type="compositionally biased region" description="Polar residues" evidence="1">
    <location>
        <begin position="109"/>
        <end position="118"/>
    </location>
</feature>
<proteinExistence type="predicted"/>
<dbReference type="VEuPathDB" id="FungiDB:PV09_00904"/>
<feature type="compositionally biased region" description="Polar residues" evidence="1">
    <location>
        <begin position="20"/>
        <end position="34"/>
    </location>
</feature>
<feature type="compositionally biased region" description="Low complexity" evidence="1">
    <location>
        <begin position="127"/>
        <end position="139"/>
    </location>
</feature>
<evidence type="ECO:0000313" key="2">
    <source>
        <dbReference type="EMBL" id="KIW09007.1"/>
    </source>
</evidence>
<dbReference type="Proteomes" id="UP000053259">
    <property type="component" value="Unassembled WGS sequence"/>
</dbReference>
<dbReference type="AlphaFoldDB" id="A0A0D1Z7V0"/>
<dbReference type="OrthoDB" id="3556832at2759"/>
<feature type="region of interest" description="Disordered" evidence="1">
    <location>
        <begin position="96"/>
        <end position="139"/>
    </location>
</feature>
<dbReference type="EMBL" id="KN847530">
    <property type="protein sequence ID" value="KIW09007.1"/>
    <property type="molecule type" value="Genomic_DNA"/>
</dbReference>
<evidence type="ECO:0000256" key="1">
    <source>
        <dbReference type="SAM" id="MobiDB-lite"/>
    </source>
</evidence>
<feature type="region of interest" description="Disordered" evidence="1">
    <location>
        <begin position="20"/>
        <end position="40"/>
    </location>
</feature>
<feature type="compositionally biased region" description="Polar residues" evidence="1">
    <location>
        <begin position="423"/>
        <end position="434"/>
    </location>
</feature>
<keyword evidence="3" id="KW-1185">Reference proteome</keyword>
<dbReference type="InParanoid" id="A0A0D1Z7V0"/>
<name>A0A0D1Z7V0_9PEZI</name>
<gene>
    <name evidence="2" type="ORF">PV09_00904</name>
</gene>
<dbReference type="RefSeq" id="XP_016218876.1">
    <property type="nucleotide sequence ID" value="XM_016353723.1"/>
</dbReference>
<dbReference type="GeneID" id="27308877"/>
<evidence type="ECO:0000313" key="3">
    <source>
        <dbReference type="Proteomes" id="UP000053259"/>
    </source>
</evidence>
<dbReference type="HOGENOM" id="CLU_368103_0_0_1"/>
<organism evidence="2 3">
    <name type="scientific">Verruconis gallopava</name>
    <dbReference type="NCBI Taxonomy" id="253628"/>
    <lineage>
        <taxon>Eukaryota</taxon>
        <taxon>Fungi</taxon>
        <taxon>Dikarya</taxon>
        <taxon>Ascomycota</taxon>
        <taxon>Pezizomycotina</taxon>
        <taxon>Dothideomycetes</taxon>
        <taxon>Pleosporomycetidae</taxon>
        <taxon>Venturiales</taxon>
        <taxon>Sympoventuriaceae</taxon>
        <taxon>Verruconis</taxon>
    </lineage>
</organism>
<reference evidence="2 3" key="1">
    <citation type="submission" date="2015-01" db="EMBL/GenBank/DDBJ databases">
        <title>The Genome Sequence of Ochroconis gallopava CBS43764.</title>
        <authorList>
            <consortium name="The Broad Institute Genomics Platform"/>
            <person name="Cuomo C."/>
            <person name="de Hoog S."/>
            <person name="Gorbushina A."/>
            <person name="Stielow B."/>
            <person name="Teixiera M."/>
            <person name="Abouelleil A."/>
            <person name="Chapman S.B."/>
            <person name="Priest M."/>
            <person name="Young S.K."/>
            <person name="Wortman J."/>
            <person name="Nusbaum C."/>
            <person name="Birren B."/>
        </authorList>
    </citation>
    <scope>NUCLEOTIDE SEQUENCE [LARGE SCALE GENOMIC DNA]</scope>
    <source>
        <strain evidence="2 3">CBS 43764</strain>
    </source>
</reference>
<accession>A0A0D1Z7V0</accession>
<feature type="region of interest" description="Disordered" evidence="1">
    <location>
        <begin position="463"/>
        <end position="487"/>
    </location>
</feature>
<sequence length="757" mass="83198">MPTYKPLGTSVHLAAYSLVDSTSSKPQRSKNAAGSDTKRAEQALLTAPALAETHVPCFGDSTRLHFLGDVPFYLVQVGGDCFKPKNFTLDERVKAQVSQNQGGEDEASQKQTSVSQIDSGDERTRSKSGGLVSSRGSGLSKDISIPRALGLVIKLPQKTFLPSFETKKGAYRSQSKFRCVKYDVFFNGELAVSDFQPARYRYGRAGTTQPLFEDGNIRIVSGKRVGLLVERPWIILPPSRNTQEGLREVKSDEMATEGAAERWHALSKALLRRAEEQGYNSREERSPLGQYLANLASMEMPESVRHMQKPGGHKFGVIDVIITAGSGGKGQGPHRYLSGPEPLWDSKNFKRMPEVWQTVQQRDQLLKQQSHDLSAGNTMKSTPNNERITRTWKLGTESIATTRQKRKVATPATYRDLSRRRTLTSAPEHSTSTQSKRRRILPDFPAVPQLDFNDVIAITPTKAEEARKQRGNQTGSSHSARIPFSTSMTKRRLVDTISVDESESPSHNGTWNARPGAVAGSKSVSGYMGMTKRGVFRKRANTTSAEQQAPTSEIQTADGELVAQEKDMWTIKRVFIGGKDAPIIDKVLSSPYSLQKRCRLGLSPSVNHQPLDESVVFGLRNVNTWNAATKVQSLAASSTSLSTALPAGLAPQPATNQTRLPDASFSLRSALSLPLSLNTGPQPQSKFGDPLEETRATWRMPELSKDCVISFAEEGEWLTAAGKGSVLRHIRSSRAGNFTEHEVIFAVRYIVAGESQE</sequence>
<feature type="region of interest" description="Disordered" evidence="1">
    <location>
        <begin position="402"/>
        <end position="443"/>
    </location>
</feature>
<dbReference type="STRING" id="253628.A0A0D1Z7V0"/>
<protein>
    <submittedName>
        <fullName evidence="2">Uncharacterized protein</fullName>
    </submittedName>
</protein>